<name>A0A8J2SFV0_9STRA</name>
<evidence type="ECO:0000256" key="1">
    <source>
        <dbReference type="SAM" id="MobiDB-lite"/>
    </source>
</evidence>
<evidence type="ECO:0000313" key="2">
    <source>
        <dbReference type="EMBL" id="CAH0365162.1"/>
    </source>
</evidence>
<feature type="compositionally biased region" description="Basic and acidic residues" evidence="1">
    <location>
        <begin position="158"/>
        <end position="173"/>
    </location>
</feature>
<comment type="caution">
    <text evidence="2">The sequence shown here is derived from an EMBL/GenBank/DDBJ whole genome shotgun (WGS) entry which is preliminary data.</text>
</comment>
<gene>
    <name evidence="2" type="ORF">PECAL_1P15820</name>
</gene>
<keyword evidence="3" id="KW-1185">Reference proteome</keyword>
<dbReference type="EMBL" id="CAKKNE010000001">
    <property type="protein sequence ID" value="CAH0365162.1"/>
    <property type="molecule type" value="Genomic_DNA"/>
</dbReference>
<organism evidence="2 3">
    <name type="scientific">Pelagomonas calceolata</name>
    <dbReference type="NCBI Taxonomy" id="35677"/>
    <lineage>
        <taxon>Eukaryota</taxon>
        <taxon>Sar</taxon>
        <taxon>Stramenopiles</taxon>
        <taxon>Ochrophyta</taxon>
        <taxon>Pelagophyceae</taxon>
        <taxon>Pelagomonadales</taxon>
        <taxon>Pelagomonadaceae</taxon>
        <taxon>Pelagomonas</taxon>
    </lineage>
</organism>
<dbReference type="Proteomes" id="UP000789595">
    <property type="component" value="Unassembled WGS sequence"/>
</dbReference>
<feature type="region of interest" description="Disordered" evidence="1">
    <location>
        <begin position="805"/>
        <end position="830"/>
    </location>
</feature>
<protein>
    <submittedName>
        <fullName evidence="2">Uncharacterized protein</fullName>
    </submittedName>
</protein>
<sequence>MDRWGGGFCAWCAGPARAPRPTSPSSRGAPRSSGGFTSLIRLVSRPDRPLEAEDLVGRVAARLELGDGALDHGRRPAAEDVGLRPGRRHRLLEHGRVDEAREVRPVGRRLVERVVEVHGARRRRVLELLAAQDVALRPVAQQQRVPGRALALGHRRRDQLEHGRQARAPRDEAGPLARDAPRAAAVGDVEAALAEVLDLAERPAELDVRVERDAVAQVLGEGAAGREARRQRPVGLNHEVDVAADLVGRRRRVRARDHLAVAVLAVDEDVLAHRQAQHHVGRRQREAQPEGVVRQRVAQHELELDLALAERDAPALGVRRRGLLLGPGRRAGRAHDADAPGLELGPGLLRVDGLEVLGRVGARDHGDRLRAAGVALEVLGRVVDRALDDDPAVVGPVVLGDFGERVARLLGRRGERERLEVRRRRGEAQRLDLGQREAAVGLLGDGRRARRVHVAHGLLVLRLGRAHGAAAAPRLGRHPAARGLAGERRVLEREARAALGALEVLHDREPGVVEHAHDVPRELLGLRVHGGVPRAARHVLGLEQVGRRHGDGPHAPAPVLAGGRRRVRRVRHVAVLDEVPRLAPVERHLDADDLAAAAAVGVALDVVRLAAPGQVQHLAVAGPRDRGVDAQLVDDVVGLEPPALGLGLLGRHVHGQHAVVLEVVVVVRARVAHADLREPLDHAPADEAGDDDAHGEAVVRLEPLAVLLPADHDVVGLVHGVAQRHGRAVGAVGAGGQLLDGPAEADVAAVVPRRRVRRDAVGGQDIGEVAAAPRRHAEAGGAPVEADRALDHVLLLAAVARADEEHGPLDEGQLPEVRERERRRRGDAVARRQRDAPLSFNLQNVALAGVGDGDLAVVAHVVDRGRRGVAVRHEQRQRRLDVERVLAREAHQGGVALDPLVGRRRIFGVGHGVLLGRARLGLGGLLHGLARRWHAHGARGARGGCPTRGRGRGWRRRCRGVCARLPGGPLRNCTSYQGVFFPSHQMLTS</sequence>
<accession>A0A8J2SFV0</accession>
<feature type="region of interest" description="Disordered" evidence="1">
    <location>
        <begin position="152"/>
        <end position="179"/>
    </location>
</feature>
<proteinExistence type="predicted"/>
<dbReference type="AlphaFoldDB" id="A0A8J2SFV0"/>
<feature type="region of interest" description="Disordered" evidence="1">
    <location>
        <begin position="15"/>
        <end position="35"/>
    </location>
</feature>
<feature type="compositionally biased region" description="Basic and acidic residues" evidence="1">
    <location>
        <begin position="816"/>
        <end position="830"/>
    </location>
</feature>
<evidence type="ECO:0000313" key="3">
    <source>
        <dbReference type="Proteomes" id="UP000789595"/>
    </source>
</evidence>
<reference evidence="2" key="1">
    <citation type="submission" date="2021-11" db="EMBL/GenBank/DDBJ databases">
        <authorList>
            <consortium name="Genoscope - CEA"/>
            <person name="William W."/>
        </authorList>
    </citation>
    <scope>NUCLEOTIDE SEQUENCE</scope>
</reference>